<organism evidence="3 4">
    <name type="scientific">Hymenochirus boettgeri</name>
    <name type="common">Congo dwarf clawed frog</name>
    <dbReference type="NCBI Taxonomy" id="247094"/>
    <lineage>
        <taxon>Eukaryota</taxon>
        <taxon>Metazoa</taxon>
        <taxon>Chordata</taxon>
        <taxon>Craniata</taxon>
        <taxon>Vertebrata</taxon>
        <taxon>Euteleostomi</taxon>
        <taxon>Amphibia</taxon>
        <taxon>Batrachia</taxon>
        <taxon>Anura</taxon>
        <taxon>Pipoidea</taxon>
        <taxon>Pipidae</taxon>
        <taxon>Pipinae</taxon>
        <taxon>Hymenochirus</taxon>
    </lineage>
</organism>
<feature type="compositionally biased region" description="Acidic residues" evidence="2">
    <location>
        <begin position="675"/>
        <end position="685"/>
    </location>
</feature>
<feature type="compositionally biased region" description="Basic and acidic residues" evidence="2">
    <location>
        <begin position="547"/>
        <end position="558"/>
    </location>
</feature>
<evidence type="ECO:0000313" key="3">
    <source>
        <dbReference type="EMBL" id="KAG8445205.1"/>
    </source>
</evidence>
<evidence type="ECO:0000256" key="1">
    <source>
        <dbReference type="SAM" id="Coils"/>
    </source>
</evidence>
<dbReference type="InterPro" id="IPR042336">
    <property type="entry name" value="GOLIM4"/>
</dbReference>
<accession>A0A8T2JIW2</accession>
<feature type="coiled-coil region" evidence="1">
    <location>
        <begin position="69"/>
        <end position="245"/>
    </location>
</feature>
<feature type="compositionally biased region" description="Basic and acidic residues" evidence="2">
    <location>
        <begin position="662"/>
        <end position="674"/>
    </location>
</feature>
<protein>
    <recommendedName>
        <fullName evidence="5">Golgi integral membrane protein 4</fullName>
    </recommendedName>
</protein>
<gene>
    <name evidence="3" type="ORF">GDO86_010110</name>
</gene>
<feature type="compositionally biased region" description="Acidic residues" evidence="2">
    <location>
        <begin position="571"/>
        <end position="586"/>
    </location>
</feature>
<keyword evidence="1" id="KW-0175">Coiled coil</keyword>
<keyword evidence="4" id="KW-1185">Reference proteome</keyword>
<feature type="compositionally biased region" description="Basic and acidic residues" evidence="2">
    <location>
        <begin position="437"/>
        <end position="454"/>
    </location>
</feature>
<evidence type="ECO:0000313" key="4">
    <source>
        <dbReference type="Proteomes" id="UP000812440"/>
    </source>
</evidence>
<feature type="compositionally biased region" description="Basic and acidic residues" evidence="2">
    <location>
        <begin position="512"/>
        <end position="525"/>
    </location>
</feature>
<feature type="compositionally biased region" description="Acidic residues" evidence="2">
    <location>
        <begin position="610"/>
        <end position="632"/>
    </location>
</feature>
<feature type="compositionally biased region" description="Basic and acidic residues" evidence="2">
    <location>
        <begin position="379"/>
        <end position="392"/>
    </location>
</feature>
<dbReference type="OrthoDB" id="6288648at2759"/>
<feature type="region of interest" description="Disordered" evidence="2">
    <location>
        <begin position="491"/>
        <end position="697"/>
    </location>
</feature>
<sequence length="697" mass="81292">MGNGTMCSRRQKRGFQALACVAVAIGFVYGAMLNFHLQSELRKAQSVGIKYQQHQESLSAQLQVVYEHRSRLEKSLQKERLEHKKAKEDFLVYKLEAQETLNKGRQDSNNIYNALSVQHQMLKSQHDELRKKHNELQTEHQILGEDLTKIYSDHKEKYVLLQQQKEQELSKLKESVYSLREENKHLRKAHQDLHVQLQDVKQQHKNLLTEHDQVVLSLNNHKSALAAAQSQVEEFVQLKQALNKMPSLHQPIEGTVLSEERNSPSIVPAHEHPMEEQAAVPQAEPDQNNMQAVQEVGHGIFVTPSIIANEKTVDLSKKKTKVHKSGEDTGILRKSEDAPTEHPVEVEEEHKRELEEEEMEQVGKPERLVEEQDQVQEEQEQRRSAEEDHKVDENEEEQKLEEQQEDEHPENNPTTKPQKKYKSPYEEQLEQQQMVAKKMEEARHLKEQQDELHQQRLKDHILHQQQLHDQDLELHRQNKIKEEQLAEKLRKEAEYENVNHDIVHEEDEEPIQDERPAYDNDNHQDEAEDLEAAANNVNEEPDLDQEAESRDGQEKAAGEDVNPADDPNNQGEDEFEEAEQEREDENETQKQQEGHPEEQEHLAMAGNPDQQEDNIDQQYQEEGEEEVQEDLTEERKKGQNAEETYGDNEENERQIGAGRGPDAQHEEPKERNEDNYEEEDEEEEGVGMKHKQRAEMR</sequence>
<reference evidence="3" key="1">
    <citation type="thesis" date="2020" institute="ProQuest LLC" country="789 East Eisenhower Parkway, Ann Arbor, MI, USA">
        <title>Comparative Genomics and Chromosome Evolution.</title>
        <authorList>
            <person name="Mudd A.B."/>
        </authorList>
    </citation>
    <scope>NUCLEOTIDE SEQUENCE</scope>
    <source>
        <strain evidence="3">Female2</strain>
        <tissue evidence="3">Blood</tissue>
    </source>
</reference>
<evidence type="ECO:0000256" key="2">
    <source>
        <dbReference type="SAM" id="MobiDB-lite"/>
    </source>
</evidence>
<feature type="compositionally biased region" description="Basic and acidic residues" evidence="2">
    <location>
        <begin position="587"/>
        <end position="601"/>
    </location>
</feature>
<feature type="compositionally biased region" description="Basic and acidic residues" evidence="2">
    <location>
        <begin position="324"/>
        <end position="354"/>
    </location>
</feature>
<feature type="compositionally biased region" description="Acidic residues" evidence="2">
    <location>
        <begin position="393"/>
        <end position="408"/>
    </location>
</feature>
<feature type="region of interest" description="Disordered" evidence="2">
    <location>
        <begin position="315"/>
        <end position="454"/>
    </location>
</feature>
<dbReference type="PANTHER" id="PTHR22909">
    <property type="entry name" value="GOLGI INTEGRAL MEMBRANE PROTEIN 4"/>
    <property type="match status" value="1"/>
</dbReference>
<comment type="caution">
    <text evidence="3">The sequence shown here is derived from an EMBL/GenBank/DDBJ whole genome shotgun (WGS) entry which is preliminary data.</text>
</comment>
<dbReference type="Proteomes" id="UP000812440">
    <property type="component" value="Chromosome 5"/>
</dbReference>
<feature type="compositionally biased region" description="Basic residues" evidence="2">
    <location>
        <begin position="688"/>
        <end position="697"/>
    </location>
</feature>
<dbReference type="GO" id="GO:0000139">
    <property type="term" value="C:Golgi membrane"/>
    <property type="evidence" value="ECO:0007669"/>
    <property type="project" value="InterPro"/>
</dbReference>
<feature type="compositionally biased region" description="Basic and acidic residues" evidence="2">
    <location>
        <begin position="491"/>
        <end position="503"/>
    </location>
</feature>
<dbReference type="EMBL" id="JAACNH010000004">
    <property type="protein sequence ID" value="KAG8445205.1"/>
    <property type="molecule type" value="Genomic_DNA"/>
</dbReference>
<dbReference type="AlphaFoldDB" id="A0A8T2JIW2"/>
<proteinExistence type="predicted"/>
<dbReference type="PANTHER" id="PTHR22909:SF22">
    <property type="entry name" value="GOLGI INTEGRAL MEMBRANE PROTEIN 4"/>
    <property type="match status" value="1"/>
</dbReference>
<feature type="compositionally biased region" description="Basic and acidic residues" evidence="2">
    <location>
        <begin position="361"/>
        <end position="370"/>
    </location>
</feature>
<name>A0A8T2JIW2_9PIPI</name>
<evidence type="ECO:0008006" key="5">
    <source>
        <dbReference type="Google" id="ProtNLM"/>
    </source>
</evidence>